<evidence type="ECO:0000313" key="9">
    <source>
        <dbReference type="Proteomes" id="UP000049023"/>
    </source>
</evidence>
<protein>
    <submittedName>
        <fullName evidence="3">Uncharacterized protein</fullName>
    </submittedName>
</protein>
<evidence type="ECO:0000313" key="7">
    <source>
        <dbReference type="Proteomes" id="UP000046947"/>
    </source>
</evidence>
<dbReference type="Proteomes" id="UP000049023">
    <property type="component" value="Unassembled WGS sequence"/>
</dbReference>
<accession>A0A654TPS3</accession>
<feature type="compositionally biased region" description="Polar residues" evidence="1">
    <location>
        <begin position="148"/>
        <end position="158"/>
    </location>
</feature>
<dbReference type="EMBL" id="CFOH01000541">
    <property type="protein sequence ID" value="CFE60508.1"/>
    <property type="molecule type" value="Genomic_DNA"/>
</dbReference>
<dbReference type="EMBL" id="CSAD01001317">
    <property type="protein sequence ID" value="COX05758.1"/>
    <property type="molecule type" value="Genomic_DNA"/>
</dbReference>
<evidence type="ECO:0000313" key="3">
    <source>
        <dbReference type="EMBL" id="CFE60508.1"/>
    </source>
</evidence>
<sequence>MPNRNLLVSSIMRVSPLPSDGPASALGSPDNRKASASTNSISPEATERVPSLSFSRRIRTPLREPSRRVRSTRKVATPRVESGAPSGLANTTNASPAQLDANHLKPFSSHTSPLRVAVVSRAPRSEPPARSVSSCAASPSHSPELSLPRTNSRTSGGA</sequence>
<feature type="compositionally biased region" description="Polar residues" evidence="1">
    <location>
        <begin position="34"/>
        <end position="43"/>
    </location>
</feature>
<feature type="compositionally biased region" description="Low complexity" evidence="1">
    <location>
        <begin position="128"/>
        <end position="143"/>
    </location>
</feature>
<feature type="region of interest" description="Disordered" evidence="1">
    <location>
        <begin position="1"/>
        <end position="158"/>
    </location>
</feature>
<evidence type="ECO:0000313" key="5">
    <source>
        <dbReference type="EMBL" id="COX05758.1"/>
    </source>
</evidence>
<evidence type="ECO:0000256" key="1">
    <source>
        <dbReference type="SAM" id="MobiDB-lite"/>
    </source>
</evidence>
<reference evidence="6 7" key="1">
    <citation type="submission" date="2015-03" db="EMBL/GenBank/DDBJ databases">
        <authorList>
            <consortium name="Pathogen Informatics"/>
        </authorList>
    </citation>
    <scope>NUCLEOTIDE SEQUENCE [LARGE SCALE GENOMIC DNA]</scope>
    <source>
        <strain evidence="4 9">Bir 187</strain>
        <strain evidence="5 6">G09801536</strain>
        <strain evidence="2 8">G09901357</strain>
        <strain evidence="3 7">H09601792</strain>
    </source>
</reference>
<evidence type="ECO:0000313" key="6">
    <source>
        <dbReference type="Proteomes" id="UP000045842"/>
    </source>
</evidence>
<proteinExistence type="predicted"/>
<dbReference type="Proteomes" id="UP000045842">
    <property type="component" value="Unassembled WGS sequence"/>
</dbReference>
<organism evidence="3 7">
    <name type="scientific">Mycobacterium tuberculosis</name>
    <dbReference type="NCBI Taxonomy" id="1773"/>
    <lineage>
        <taxon>Bacteria</taxon>
        <taxon>Bacillati</taxon>
        <taxon>Actinomycetota</taxon>
        <taxon>Actinomycetes</taxon>
        <taxon>Mycobacteriales</taxon>
        <taxon>Mycobacteriaceae</taxon>
        <taxon>Mycobacterium</taxon>
        <taxon>Mycobacterium tuberculosis complex</taxon>
    </lineage>
</organism>
<evidence type="ECO:0000313" key="2">
    <source>
        <dbReference type="EMBL" id="CFE50020.1"/>
    </source>
</evidence>
<name>A0A654TPS3_MYCTX</name>
<dbReference type="AlphaFoldDB" id="A0A654TPS3"/>
<dbReference type="Proteomes" id="UP000048289">
    <property type="component" value="Unassembled WGS sequence"/>
</dbReference>
<gene>
    <name evidence="5" type="ORF">ERS007679_04616</name>
    <name evidence="2" type="ORF">ERS007681_04723</name>
    <name evidence="3" type="ORF">ERS007688_02880</name>
    <name evidence="4" type="ORF">ERS027661_01444</name>
</gene>
<dbReference type="Proteomes" id="UP000046947">
    <property type="component" value="Unassembled WGS sequence"/>
</dbReference>
<evidence type="ECO:0000313" key="8">
    <source>
        <dbReference type="Proteomes" id="UP000048289"/>
    </source>
</evidence>
<dbReference type="EMBL" id="CNFU01000241">
    <property type="protein sequence ID" value="CKR48768.1"/>
    <property type="molecule type" value="Genomic_DNA"/>
</dbReference>
<evidence type="ECO:0000313" key="4">
    <source>
        <dbReference type="EMBL" id="CKR48768.1"/>
    </source>
</evidence>
<dbReference type="EMBL" id="CFOE01001340">
    <property type="protein sequence ID" value="CFE50020.1"/>
    <property type="molecule type" value="Genomic_DNA"/>
</dbReference>